<gene>
    <name evidence="1" type="ORF">ADK38_38015</name>
</gene>
<keyword evidence="2" id="KW-1185">Reference proteome</keyword>
<sequence>MTEVKSDTRRIYGDGRWTYGEFTFGLRYNAESIYAFLDVAEAQYFWGAGWWYATTKYPAKISPASFTVTVGRQVIIDETEVRKDLPHPSGRVQSGSVMYWGDATYTFSGAAVMFGPYWEETRLVVPSETWRFDLKA</sequence>
<dbReference type="RefSeq" id="WP_030892822.1">
    <property type="nucleotide sequence ID" value="NZ_JBIRHZ010000003.1"/>
</dbReference>
<comment type="caution">
    <text evidence="1">The sequence shown here is derived from an EMBL/GenBank/DDBJ whole genome shotgun (WGS) entry which is preliminary data.</text>
</comment>
<accession>A0ABR5IVM7</accession>
<proteinExistence type="predicted"/>
<evidence type="ECO:0000313" key="2">
    <source>
        <dbReference type="Proteomes" id="UP000037020"/>
    </source>
</evidence>
<name>A0ABR5IVM7_9ACTN</name>
<dbReference type="Proteomes" id="UP000037020">
    <property type="component" value="Unassembled WGS sequence"/>
</dbReference>
<dbReference type="EMBL" id="LGUT01003577">
    <property type="protein sequence ID" value="KOG85192.1"/>
    <property type="molecule type" value="Genomic_DNA"/>
</dbReference>
<reference evidence="1 2" key="1">
    <citation type="submission" date="2015-07" db="EMBL/GenBank/DDBJ databases">
        <authorList>
            <person name="Ju K.-S."/>
            <person name="Doroghazi J.R."/>
            <person name="Metcalf W.W."/>
        </authorList>
    </citation>
    <scope>NUCLEOTIDE SEQUENCE [LARGE SCALE GENOMIC DNA]</scope>
    <source>
        <strain evidence="1 2">NRRL B-3589</strain>
    </source>
</reference>
<protein>
    <submittedName>
        <fullName evidence="1">Uncharacterized protein</fullName>
    </submittedName>
</protein>
<organism evidence="1 2">
    <name type="scientific">Streptomyces varsoviensis</name>
    <dbReference type="NCBI Taxonomy" id="67373"/>
    <lineage>
        <taxon>Bacteria</taxon>
        <taxon>Bacillati</taxon>
        <taxon>Actinomycetota</taxon>
        <taxon>Actinomycetes</taxon>
        <taxon>Kitasatosporales</taxon>
        <taxon>Streptomycetaceae</taxon>
        <taxon>Streptomyces</taxon>
    </lineage>
</organism>
<evidence type="ECO:0000313" key="1">
    <source>
        <dbReference type="EMBL" id="KOG85192.1"/>
    </source>
</evidence>